<keyword evidence="1" id="KW-0812">Transmembrane</keyword>
<dbReference type="Pfam" id="PF00149">
    <property type="entry name" value="Metallophos"/>
    <property type="match status" value="1"/>
</dbReference>
<feature type="transmembrane region" description="Helical" evidence="1">
    <location>
        <begin position="60"/>
        <end position="82"/>
    </location>
</feature>
<dbReference type="GO" id="GO:0016787">
    <property type="term" value="F:hydrolase activity"/>
    <property type="evidence" value="ECO:0007669"/>
    <property type="project" value="InterPro"/>
</dbReference>
<dbReference type="RefSeq" id="WP_057507199.1">
    <property type="nucleotide sequence ID" value="NZ_LDJK01000008.1"/>
</dbReference>
<dbReference type="InterPro" id="IPR051158">
    <property type="entry name" value="Metallophosphoesterase_sf"/>
</dbReference>
<dbReference type="Proteomes" id="UP000051386">
    <property type="component" value="Unassembled WGS sequence"/>
</dbReference>
<dbReference type="PANTHER" id="PTHR31302">
    <property type="entry name" value="TRANSMEMBRANE PROTEIN WITH METALLOPHOSPHOESTERASE DOMAIN-RELATED"/>
    <property type="match status" value="1"/>
</dbReference>
<evidence type="ECO:0000313" key="3">
    <source>
        <dbReference type="EMBL" id="KRG76428.1"/>
    </source>
</evidence>
<organism evidence="3 4">
    <name type="scientific">Stenotrophomonas chelatiphaga</name>
    <dbReference type="NCBI Taxonomy" id="517011"/>
    <lineage>
        <taxon>Bacteria</taxon>
        <taxon>Pseudomonadati</taxon>
        <taxon>Pseudomonadota</taxon>
        <taxon>Gammaproteobacteria</taxon>
        <taxon>Lysobacterales</taxon>
        <taxon>Lysobacteraceae</taxon>
        <taxon>Stenotrophomonas</taxon>
    </lineage>
</organism>
<name>A0A0R0D2U1_9GAMM</name>
<dbReference type="InterPro" id="IPR029052">
    <property type="entry name" value="Metallo-depent_PP-like"/>
</dbReference>
<evidence type="ECO:0000256" key="1">
    <source>
        <dbReference type="SAM" id="Phobius"/>
    </source>
</evidence>
<keyword evidence="4" id="KW-1185">Reference proteome</keyword>
<evidence type="ECO:0000259" key="2">
    <source>
        <dbReference type="Pfam" id="PF00149"/>
    </source>
</evidence>
<feature type="transmembrane region" description="Helical" evidence="1">
    <location>
        <begin position="94"/>
        <end position="119"/>
    </location>
</feature>
<dbReference type="PANTHER" id="PTHR31302:SF0">
    <property type="entry name" value="TRANSMEMBRANE PROTEIN WITH METALLOPHOSPHOESTERASE DOMAIN"/>
    <property type="match status" value="1"/>
</dbReference>
<keyword evidence="1" id="KW-0472">Membrane</keyword>
<dbReference type="InterPro" id="IPR004843">
    <property type="entry name" value="Calcineurin-like_PHP"/>
</dbReference>
<dbReference type="EMBL" id="LDJK01000008">
    <property type="protein sequence ID" value="KRG76428.1"/>
    <property type="molecule type" value="Genomic_DNA"/>
</dbReference>
<dbReference type="Gene3D" id="3.60.21.10">
    <property type="match status" value="1"/>
</dbReference>
<comment type="caution">
    <text evidence="3">The sequence shown here is derived from an EMBL/GenBank/DDBJ whole genome shotgun (WGS) entry which is preliminary data.</text>
</comment>
<accession>A0A0R0D2U1</accession>
<sequence length="375" mass="40390">MFHIVFSLPALYVIARFLWPLPLALPIKLALALFILIGSQYHLVCRLSSGSVFSPEMPRSLVIAFNWVFISILMLFFLQLLIDLVRTGVRLAAGITFVVPVAVSCSLGLVILAIAALGVRNAIAVPAIRNVEIAVRDLPEEFSGYRILQLTDLHISRLFDQHWTQAVVSDANAIGADLIVVTGDLIDGSLTDRKRDVSPLQQLHAPDGIYFITGNHEFFFEHASWLNEVQSLGMTALENRHVVLRRGQGALVLAGVTDLSAKEAGFPGPDVRKALEGAPAGVPVVLLDHQPKLARDAAGLGVAVQLSGHTHGGLAPGVDRLFALANGGYVSGHYDVGGMQLYVNNGTALWPGFAIRLGRPPELTCITLKIAPRTS</sequence>
<proteinExistence type="predicted"/>
<protein>
    <submittedName>
        <fullName evidence="3">Metallophosphoesterase</fullName>
    </submittedName>
</protein>
<evidence type="ECO:0000313" key="4">
    <source>
        <dbReference type="Proteomes" id="UP000051386"/>
    </source>
</evidence>
<keyword evidence="1" id="KW-1133">Transmembrane helix</keyword>
<dbReference type="AlphaFoldDB" id="A0A0R0D2U1"/>
<reference evidence="3 4" key="1">
    <citation type="submission" date="2015-05" db="EMBL/GenBank/DDBJ databases">
        <title>Genome sequencing and analysis of members of genus Stenotrophomonas.</title>
        <authorList>
            <person name="Patil P.P."/>
            <person name="Midha S."/>
            <person name="Patil P.B."/>
        </authorList>
    </citation>
    <scope>NUCLEOTIDE SEQUENCE [LARGE SCALE GENOMIC DNA]</scope>
    <source>
        <strain evidence="3 4">DSM 21508</strain>
    </source>
</reference>
<dbReference type="CDD" id="cd07385">
    <property type="entry name" value="MPP_YkuE_C"/>
    <property type="match status" value="1"/>
</dbReference>
<gene>
    <name evidence="3" type="ORF">ABB28_03010</name>
</gene>
<feature type="domain" description="Calcineurin-like phosphoesterase" evidence="2">
    <location>
        <begin position="146"/>
        <end position="312"/>
    </location>
</feature>
<feature type="transmembrane region" description="Helical" evidence="1">
    <location>
        <begin position="17"/>
        <end position="39"/>
    </location>
</feature>
<dbReference type="PATRIC" id="fig|517011.3.peg.3124"/>
<dbReference type="SUPFAM" id="SSF56300">
    <property type="entry name" value="Metallo-dependent phosphatases"/>
    <property type="match status" value="1"/>
</dbReference>